<evidence type="ECO:0000259" key="7">
    <source>
        <dbReference type="PROSITE" id="PS50184"/>
    </source>
</evidence>
<evidence type="ECO:0000256" key="3">
    <source>
        <dbReference type="ARBA" id="ARBA00022525"/>
    </source>
</evidence>
<evidence type="ECO:0000259" key="8">
    <source>
        <dbReference type="PROSITE" id="PS51252"/>
    </source>
</evidence>
<dbReference type="GO" id="GO:0005886">
    <property type="term" value="C:plasma membrane"/>
    <property type="evidence" value="ECO:0007669"/>
    <property type="project" value="TreeGrafter"/>
</dbReference>
<dbReference type="PANTHER" id="PTHR46439:SF1">
    <property type="entry name" value="CYSTEINE-RICH MOTOR NEURON 1 PROTEIN"/>
    <property type="match status" value="1"/>
</dbReference>
<dbReference type="Gene3D" id="6.20.200.20">
    <property type="match status" value="2"/>
</dbReference>
<dbReference type="PANTHER" id="PTHR46439">
    <property type="entry name" value="CYSTEINE-RICH MOTOR NEURON 1 PROTEIN"/>
    <property type="match status" value="1"/>
</dbReference>
<dbReference type="GO" id="GO:0005576">
    <property type="term" value="C:extracellular region"/>
    <property type="evidence" value="ECO:0007669"/>
    <property type="project" value="UniProtKB-SubCell"/>
</dbReference>
<keyword evidence="9" id="KW-1185">Reference proteome</keyword>
<feature type="domain" description="VWFC" evidence="7">
    <location>
        <begin position="65"/>
        <end position="126"/>
    </location>
</feature>
<dbReference type="Gene3D" id="2.10.70.10">
    <property type="entry name" value="Complement Module, domain 1"/>
    <property type="match status" value="1"/>
</dbReference>
<dbReference type="Pfam" id="PF05825">
    <property type="entry name" value="PSP94"/>
    <property type="match status" value="1"/>
</dbReference>
<feature type="compositionally biased region" description="Basic and acidic residues" evidence="5">
    <location>
        <begin position="538"/>
        <end position="547"/>
    </location>
</feature>
<dbReference type="Proteomes" id="UP000095283">
    <property type="component" value="Unplaced"/>
</dbReference>
<evidence type="ECO:0000313" key="9">
    <source>
        <dbReference type="Proteomes" id="UP000095283"/>
    </source>
</evidence>
<feature type="region of interest" description="Disordered" evidence="5">
    <location>
        <begin position="533"/>
        <end position="587"/>
    </location>
</feature>
<dbReference type="PROSITE" id="PS01208">
    <property type="entry name" value="VWFC_1"/>
    <property type="match status" value="2"/>
</dbReference>
<dbReference type="AlphaFoldDB" id="A0A1I7XIT9"/>
<evidence type="ECO:0000256" key="1">
    <source>
        <dbReference type="ARBA" id="ARBA00004613"/>
    </source>
</evidence>
<comment type="subcellular location">
    <subcellularLocation>
        <location evidence="1">Secreted</location>
    </subcellularLocation>
</comment>
<dbReference type="WBParaSite" id="Hba_17231">
    <property type="protein sequence ID" value="Hba_17231"/>
    <property type="gene ID" value="Hba_17231"/>
</dbReference>
<dbReference type="Pfam" id="PF02822">
    <property type="entry name" value="Antistasin"/>
    <property type="match status" value="1"/>
</dbReference>
<dbReference type="PROSITE" id="PS51252">
    <property type="entry name" value="ANTISTASIN"/>
    <property type="match status" value="1"/>
</dbReference>
<keyword evidence="6" id="KW-1133">Transmembrane helix</keyword>
<feature type="domain" description="Antistasin-like" evidence="8">
    <location>
        <begin position="137"/>
        <end position="163"/>
    </location>
</feature>
<keyword evidence="3" id="KW-0964">Secreted</keyword>
<dbReference type="Pfam" id="PF23334">
    <property type="entry name" value="VWC2L_2nd"/>
    <property type="match status" value="2"/>
</dbReference>
<dbReference type="InterPro" id="IPR008735">
    <property type="entry name" value="PSP94"/>
</dbReference>
<feature type="domain" description="VWFC" evidence="7">
    <location>
        <begin position="252"/>
        <end position="312"/>
    </location>
</feature>
<protein>
    <submittedName>
        <fullName evidence="10">Cysteine-rich motor neuron 1 protein</fullName>
    </submittedName>
</protein>
<keyword evidence="6" id="KW-0472">Membrane</keyword>
<dbReference type="SUPFAM" id="SSF57603">
    <property type="entry name" value="FnI-like domain"/>
    <property type="match status" value="4"/>
</dbReference>
<feature type="domain" description="VWFC" evidence="7">
    <location>
        <begin position="395"/>
        <end position="451"/>
    </location>
</feature>
<reference evidence="10" key="1">
    <citation type="submission" date="2016-11" db="UniProtKB">
        <authorList>
            <consortium name="WormBaseParasite"/>
        </authorList>
    </citation>
    <scope>IDENTIFICATION</scope>
</reference>
<dbReference type="GO" id="GO:0004867">
    <property type="term" value="F:serine-type endopeptidase inhibitor activity"/>
    <property type="evidence" value="ECO:0007669"/>
    <property type="project" value="InterPro"/>
</dbReference>
<comment type="similarity">
    <text evidence="2">Belongs to the beta-microseminoprotein family.</text>
</comment>
<evidence type="ECO:0000256" key="4">
    <source>
        <dbReference type="ARBA" id="ARBA00023157"/>
    </source>
</evidence>
<sequence>MDRCRCRAAVCRPAVCPEGKKLKIIRKGNGNPGKCCDEWECEDDPQSLTPGRCTWIVIPDGECCPICVGCQTERLEKKKKHEIWQKDDCTTCTCSEEGTHVCEKHMCRTECENSRKVNGQCCPVCDEPVVLTLPATCPSLEHCPLRCENGLRRDDRGCFECECLPVEHPSGSDCPQISKQNCDKLVISSFYNIILDYFELHFLKEFCSLISCPTRPKDCNENDWQQKEGSCCPTCVTSVLDTTLPTSKHEHTVCQSPGTGRLFTDGETWQLAPCVSCTCRVGHVLCRTVECPPIACKDPVMAPDDQCCPKCLSNTVHNDKFNSETTSICTDEAGIAHVLGSPWRTDDCTSCTCTNVGKIECYRESCEPSEECVGSPLIIKGRCCPVCSDVLSSADVCSYKSSVYSVNEEWMDGYCTNCSCVTGGHTVCREMVCPQCADPVPIEGHCCPLCKDIGWTAFSESNGSVLVPPRGGWAPLPIIGFLLMSFAIFGLLVVLFILYKRSRNNSKVSRKSFDKASSSVRLSASKQIGSMPQLVDWPGRRDSHSDGQSESLLSTASDTSTAISSVSSGNSPHNDTQPLTGRRNLPHNKLFQCNV</sequence>
<dbReference type="InterPro" id="IPR004094">
    <property type="entry name" value="Antistasin-like"/>
</dbReference>
<accession>A0A1I7XIT9</accession>
<keyword evidence="6" id="KW-0812">Transmembrane</keyword>
<evidence type="ECO:0000256" key="6">
    <source>
        <dbReference type="SAM" id="Phobius"/>
    </source>
</evidence>
<evidence type="ECO:0000313" key="10">
    <source>
        <dbReference type="WBParaSite" id="Hba_17231"/>
    </source>
</evidence>
<feature type="compositionally biased region" description="Low complexity" evidence="5">
    <location>
        <begin position="549"/>
        <end position="571"/>
    </location>
</feature>
<feature type="domain" description="VWFC" evidence="7">
    <location>
        <begin position="327"/>
        <end position="388"/>
    </location>
</feature>
<organism evidence="9 10">
    <name type="scientific">Heterorhabditis bacteriophora</name>
    <name type="common">Entomopathogenic nematode worm</name>
    <dbReference type="NCBI Taxonomy" id="37862"/>
    <lineage>
        <taxon>Eukaryota</taxon>
        <taxon>Metazoa</taxon>
        <taxon>Ecdysozoa</taxon>
        <taxon>Nematoda</taxon>
        <taxon>Chromadorea</taxon>
        <taxon>Rhabditida</taxon>
        <taxon>Rhabditina</taxon>
        <taxon>Rhabditomorpha</taxon>
        <taxon>Strongyloidea</taxon>
        <taxon>Heterorhabditidae</taxon>
        <taxon>Heterorhabditis</taxon>
    </lineage>
</organism>
<keyword evidence="4" id="KW-1015">Disulfide bond</keyword>
<dbReference type="SMART" id="SM00214">
    <property type="entry name" value="VWC"/>
    <property type="match status" value="4"/>
</dbReference>
<dbReference type="Gene3D" id="2.10.22.10">
    <property type="entry name" value="Antistasin, domain 1"/>
    <property type="match status" value="1"/>
</dbReference>
<name>A0A1I7XIT9_HETBA</name>
<feature type="transmembrane region" description="Helical" evidence="6">
    <location>
        <begin position="478"/>
        <end position="499"/>
    </location>
</feature>
<dbReference type="InterPro" id="IPR001007">
    <property type="entry name" value="VWF_dom"/>
</dbReference>
<proteinExistence type="inferred from homology"/>
<dbReference type="InterPro" id="IPR052624">
    <property type="entry name" value="CRIM1"/>
</dbReference>
<evidence type="ECO:0000256" key="2">
    <source>
        <dbReference type="ARBA" id="ARBA00010352"/>
    </source>
</evidence>
<evidence type="ECO:0000256" key="5">
    <source>
        <dbReference type="SAM" id="MobiDB-lite"/>
    </source>
</evidence>
<dbReference type="PROSITE" id="PS50184">
    <property type="entry name" value="VWFC_2"/>
    <property type="match status" value="4"/>
</dbReference>